<evidence type="ECO:0000313" key="3">
    <source>
        <dbReference type="Proteomes" id="UP001154282"/>
    </source>
</evidence>
<dbReference type="Proteomes" id="UP001154282">
    <property type="component" value="Unassembled WGS sequence"/>
</dbReference>
<dbReference type="AlphaFoldDB" id="A0AAV0JHB8"/>
<keyword evidence="3" id="KW-1185">Reference proteome</keyword>
<feature type="non-terminal residue" evidence="2">
    <location>
        <position position="1"/>
    </location>
</feature>
<proteinExistence type="predicted"/>
<feature type="region of interest" description="Disordered" evidence="1">
    <location>
        <begin position="286"/>
        <end position="318"/>
    </location>
</feature>
<dbReference type="EMBL" id="CAMGYJ010000005">
    <property type="protein sequence ID" value="CAI0408709.1"/>
    <property type="molecule type" value="Genomic_DNA"/>
</dbReference>
<accession>A0AAV0JHB8</accession>
<feature type="region of interest" description="Disordered" evidence="1">
    <location>
        <begin position="240"/>
        <end position="259"/>
    </location>
</feature>
<gene>
    <name evidence="2" type="ORF">LITE_LOCUS14080</name>
</gene>
<reference evidence="2" key="1">
    <citation type="submission" date="2022-08" db="EMBL/GenBank/DDBJ databases">
        <authorList>
            <person name="Gutierrez-Valencia J."/>
        </authorList>
    </citation>
    <scope>NUCLEOTIDE SEQUENCE</scope>
</reference>
<dbReference type="PANTHER" id="PTHR36048">
    <property type="entry name" value="RIBOSOME MATURATION FACTOR"/>
    <property type="match status" value="1"/>
</dbReference>
<dbReference type="PANTHER" id="PTHR36048:SF1">
    <property type="entry name" value="RIBOSOME MATURATION FACTOR"/>
    <property type="match status" value="1"/>
</dbReference>
<protein>
    <submittedName>
        <fullName evidence="2">Uncharacterized protein</fullName>
    </submittedName>
</protein>
<comment type="caution">
    <text evidence="2">The sequence shown here is derived from an EMBL/GenBank/DDBJ whole genome shotgun (WGS) entry which is preliminary data.</text>
</comment>
<organism evidence="2 3">
    <name type="scientific">Linum tenue</name>
    <dbReference type="NCBI Taxonomy" id="586396"/>
    <lineage>
        <taxon>Eukaryota</taxon>
        <taxon>Viridiplantae</taxon>
        <taxon>Streptophyta</taxon>
        <taxon>Embryophyta</taxon>
        <taxon>Tracheophyta</taxon>
        <taxon>Spermatophyta</taxon>
        <taxon>Magnoliopsida</taxon>
        <taxon>eudicotyledons</taxon>
        <taxon>Gunneridae</taxon>
        <taxon>Pentapetalae</taxon>
        <taxon>rosids</taxon>
        <taxon>fabids</taxon>
        <taxon>Malpighiales</taxon>
        <taxon>Linaceae</taxon>
        <taxon>Linum</taxon>
    </lineage>
</organism>
<name>A0AAV0JHB8_9ROSI</name>
<evidence type="ECO:0000313" key="2">
    <source>
        <dbReference type="EMBL" id="CAI0408709.1"/>
    </source>
</evidence>
<sequence length="318" mass="36088">NTSGKPNKRSKTPEVIISFLIHRASVLYITQLLVRASSINYLVASRRRIAVLLLGVWDEEITRCAIVLWNWFTERLALTLSSQFAAAFPRLSLSHPSSGLASLAQLMATKPLTHEEIANTEKKLDMPLDDIIKLSKTSTTKPNKQRRAPNKNQRLFNNSVQEKALKVQRYMASRPFVRQGALAQKRSNFQGNHFPIAKEFAQKAAVAPLRNRPFERNVMSNPNKAREGYFMARRGENGAFAAKPPQRQQQQGDGGMKQRPQTLDAMFANMKEQRMKALLQQNNAARRNNGARHNNNNWGQRNRNTSRTGVPWARSQFA</sequence>
<evidence type="ECO:0000256" key="1">
    <source>
        <dbReference type="SAM" id="MobiDB-lite"/>
    </source>
</evidence>
<feature type="compositionally biased region" description="Low complexity" evidence="1">
    <location>
        <begin position="286"/>
        <end position="303"/>
    </location>
</feature>